<evidence type="ECO:0000313" key="3">
    <source>
        <dbReference type="Proteomes" id="UP000266272"/>
    </source>
</evidence>
<dbReference type="SUPFAM" id="SSF56281">
    <property type="entry name" value="Metallo-hydrolase/oxidoreductase"/>
    <property type="match status" value="1"/>
</dbReference>
<dbReference type="STRING" id="490622.A0A395NZ84"/>
<dbReference type="Proteomes" id="UP000266272">
    <property type="component" value="Unassembled WGS sequence"/>
</dbReference>
<reference evidence="2 3" key="1">
    <citation type="journal article" date="2018" name="PLoS Pathog.">
        <title>Evolution of structural diversity of trichothecenes, a family of toxins produced by plant pathogenic and entomopathogenic fungi.</title>
        <authorList>
            <person name="Proctor R.H."/>
            <person name="McCormick S.P."/>
            <person name="Kim H.S."/>
            <person name="Cardoza R.E."/>
            <person name="Stanley A.M."/>
            <person name="Lindo L."/>
            <person name="Kelly A."/>
            <person name="Brown D.W."/>
            <person name="Lee T."/>
            <person name="Vaughan M.M."/>
            <person name="Alexander N.J."/>
            <person name="Busman M."/>
            <person name="Gutierrez S."/>
        </authorList>
    </citation>
    <scope>NUCLEOTIDE SEQUENCE [LARGE SCALE GENOMIC DNA]</scope>
    <source>
        <strain evidence="2 3">IBT 40837</strain>
    </source>
</reference>
<dbReference type="CDD" id="cd07739">
    <property type="entry name" value="metallo-hydrolase-like_MBL-fold"/>
    <property type="match status" value="1"/>
</dbReference>
<dbReference type="PANTHER" id="PTHR42951:SF14">
    <property type="entry name" value="METALLO-BETA-LACTAMASE SUPERFAMILY PROTEIN"/>
    <property type="match status" value="1"/>
</dbReference>
<dbReference type="Gene3D" id="3.60.15.10">
    <property type="entry name" value="Ribonuclease Z/Hydroxyacylglutathione hydrolase-like"/>
    <property type="match status" value="1"/>
</dbReference>
<dbReference type="Pfam" id="PF00753">
    <property type="entry name" value="Lactamase_B"/>
    <property type="match status" value="1"/>
</dbReference>
<dbReference type="PANTHER" id="PTHR42951">
    <property type="entry name" value="METALLO-BETA-LACTAMASE DOMAIN-CONTAINING"/>
    <property type="match status" value="1"/>
</dbReference>
<name>A0A395NZ84_TRIAR</name>
<dbReference type="InterPro" id="IPR001279">
    <property type="entry name" value="Metallo-B-lactamas"/>
</dbReference>
<evidence type="ECO:0000313" key="2">
    <source>
        <dbReference type="EMBL" id="RFU81392.1"/>
    </source>
</evidence>
<dbReference type="EMBL" id="PXOA01000051">
    <property type="protein sequence ID" value="RFU81392.1"/>
    <property type="molecule type" value="Genomic_DNA"/>
</dbReference>
<dbReference type="OrthoDB" id="536211at2759"/>
<dbReference type="SMART" id="SM00849">
    <property type="entry name" value="Lactamase_B"/>
    <property type="match status" value="1"/>
</dbReference>
<dbReference type="InterPro" id="IPR050855">
    <property type="entry name" value="NDM-1-like"/>
</dbReference>
<comment type="caution">
    <text evidence="2">The sequence shown here is derived from an EMBL/GenBank/DDBJ whole genome shotgun (WGS) entry which is preliminary data.</text>
</comment>
<dbReference type="InterPro" id="IPR036866">
    <property type="entry name" value="RibonucZ/Hydroxyglut_hydro"/>
</dbReference>
<protein>
    <submittedName>
        <fullName evidence="2">Metallo-beta-lactamase domain</fullName>
    </submittedName>
</protein>
<organism evidence="2 3">
    <name type="scientific">Trichoderma arundinaceum</name>
    <dbReference type="NCBI Taxonomy" id="490622"/>
    <lineage>
        <taxon>Eukaryota</taxon>
        <taxon>Fungi</taxon>
        <taxon>Dikarya</taxon>
        <taxon>Ascomycota</taxon>
        <taxon>Pezizomycotina</taxon>
        <taxon>Sordariomycetes</taxon>
        <taxon>Hypocreomycetidae</taxon>
        <taxon>Hypocreales</taxon>
        <taxon>Hypocreaceae</taxon>
        <taxon>Trichoderma</taxon>
    </lineage>
</organism>
<dbReference type="AlphaFoldDB" id="A0A395NZ84"/>
<evidence type="ECO:0000259" key="1">
    <source>
        <dbReference type="SMART" id="SM00849"/>
    </source>
</evidence>
<sequence>MSSLRADVFTTPSIPFVVPGGKPGDMAYWSPTTATLISGEREAILVDALWTIQQANDLADWIEKTIPGKRLTAVYITHGHGDHFLGLKTLRKRFPPFKTLATPRVIARIKKEVEPKYYRRAWSNLFPNQIDHDDILPDELGVNCSLSLEGHILQVYEAGDSDTTDTTFLHIPSLSLIVAGDIVYNDVHPFMGEAATTERRRSWLACLHQIAKLKPHIVIAGHKRDGAVDGRNNVEATIEYIETFEKLLSRTGNAKELFHH</sequence>
<keyword evidence="3" id="KW-1185">Reference proteome</keyword>
<gene>
    <name evidence="2" type="ORF">TARUN_798</name>
</gene>
<accession>A0A395NZ84</accession>
<proteinExistence type="predicted"/>
<feature type="non-terminal residue" evidence="2">
    <location>
        <position position="260"/>
    </location>
</feature>
<feature type="domain" description="Metallo-beta-lactamase" evidence="1">
    <location>
        <begin position="31"/>
        <end position="222"/>
    </location>
</feature>